<reference evidence="2 3" key="2">
    <citation type="submission" date="2020-07" db="EMBL/GenBank/DDBJ databases">
        <title>Bacterial metabolism rescues the inhibition of intestinal drug absorption by food and drug additives.</title>
        <authorList>
            <person name="Zou L."/>
            <person name="Spanogiannopoulos P."/>
            <person name="Chien H.-C."/>
            <person name="Pieper L.M."/>
            <person name="Cai W."/>
            <person name="Khuri N."/>
            <person name="Pottel J."/>
            <person name="Vora B."/>
            <person name="Ni Z."/>
            <person name="Tsakalozou E."/>
            <person name="Zhang W."/>
            <person name="Shoichet B.K."/>
            <person name="Giacomini K.M."/>
            <person name="Turnbaugh P.J."/>
        </authorList>
    </citation>
    <scope>NUCLEOTIDE SEQUENCE [LARGE SCALE GENOMIC DNA]</scope>
    <source>
        <strain evidence="2 3">B33</strain>
    </source>
</reference>
<name>A0A7Y6U7T4_PHOVU</name>
<sequence length="386" mass="45452">MTKKKKKQQGHYCRICGEYKANEKFSGKGHARHICKKCQSLPKDVQEDMVRCNEIERAAFKFPMSRQDWELLEKYAKKYKDNESGKFAQDMLDMKRGYSDMDMEAEPDDCFMESAKAEEIPFSELEDDIRYEVEDLLEAEINDFMVRKDYIPEESHLQEITRHIYEETYDTFFIRIIPDEGYRKTVNDTICRLVKEWEEDGFEIKTYSESLVIMETERLLIRKIIRKDMDALFSIMGKPEVMYAWEYGFSKKDVRKWINRQLTRYRKDGFGYYAVLLKESNALIGQTGLMKSTINGNEAVELGYILDDTYWHNGYGMEAARACLEYAFGDLNLDTVCCSIRPENKASLHLAEKLGMSLVGKHIVIYNEKEMPHLIYEIKKDKIENP</sequence>
<dbReference type="InterPro" id="IPR000182">
    <property type="entry name" value="GNAT_dom"/>
</dbReference>
<evidence type="ECO:0000313" key="2">
    <source>
        <dbReference type="EMBL" id="NVB72070.1"/>
    </source>
</evidence>
<gene>
    <name evidence="2" type="ORF">HUV05_00825</name>
</gene>
<dbReference type="GO" id="GO:0016747">
    <property type="term" value="F:acyltransferase activity, transferring groups other than amino-acyl groups"/>
    <property type="evidence" value="ECO:0007669"/>
    <property type="project" value="InterPro"/>
</dbReference>
<dbReference type="InterPro" id="IPR016181">
    <property type="entry name" value="Acyl_CoA_acyltransferase"/>
</dbReference>
<dbReference type="SUPFAM" id="SSF55729">
    <property type="entry name" value="Acyl-CoA N-acyltransferases (Nat)"/>
    <property type="match status" value="1"/>
</dbReference>
<dbReference type="PANTHER" id="PTHR43792:SF1">
    <property type="entry name" value="N-ACETYLTRANSFERASE DOMAIN-CONTAINING PROTEIN"/>
    <property type="match status" value="1"/>
</dbReference>
<dbReference type="Gene3D" id="3.40.630.30">
    <property type="match status" value="1"/>
</dbReference>
<dbReference type="InterPro" id="IPR051531">
    <property type="entry name" value="N-acetyltransferase"/>
</dbReference>
<comment type="caution">
    <text evidence="2">The sequence shown here is derived from an EMBL/GenBank/DDBJ whole genome shotgun (WGS) entry which is preliminary data.</text>
</comment>
<dbReference type="Pfam" id="PF13302">
    <property type="entry name" value="Acetyltransf_3"/>
    <property type="match status" value="1"/>
</dbReference>
<feature type="domain" description="N-acetyltransferase" evidence="1">
    <location>
        <begin position="219"/>
        <end position="381"/>
    </location>
</feature>
<accession>A0A7Y6U7T4</accession>
<dbReference type="PROSITE" id="PS51186">
    <property type="entry name" value="GNAT"/>
    <property type="match status" value="1"/>
</dbReference>
<dbReference type="Proteomes" id="UP000524321">
    <property type="component" value="Unassembled WGS sequence"/>
</dbReference>
<proteinExistence type="predicted"/>
<reference evidence="2 3" key="1">
    <citation type="submission" date="2020-04" db="EMBL/GenBank/DDBJ databases">
        <authorList>
            <person name="Pieper L."/>
        </authorList>
    </citation>
    <scope>NUCLEOTIDE SEQUENCE [LARGE SCALE GENOMIC DNA]</scope>
    <source>
        <strain evidence="2 3">B33</strain>
    </source>
</reference>
<organism evidence="2 3">
    <name type="scientific">Phocaeicola vulgatus</name>
    <name type="common">Bacteroides vulgatus</name>
    <dbReference type="NCBI Taxonomy" id="821"/>
    <lineage>
        <taxon>Bacteria</taxon>
        <taxon>Pseudomonadati</taxon>
        <taxon>Bacteroidota</taxon>
        <taxon>Bacteroidia</taxon>
        <taxon>Bacteroidales</taxon>
        <taxon>Bacteroidaceae</taxon>
        <taxon>Phocaeicola</taxon>
    </lineage>
</organism>
<dbReference type="AlphaFoldDB" id="A0A7Y6U7T4"/>
<protein>
    <submittedName>
        <fullName evidence="2">GNAT family N-acetyltransferase</fullName>
    </submittedName>
</protein>
<evidence type="ECO:0000259" key="1">
    <source>
        <dbReference type="PROSITE" id="PS51186"/>
    </source>
</evidence>
<evidence type="ECO:0000313" key="3">
    <source>
        <dbReference type="Proteomes" id="UP000524321"/>
    </source>
</evidence>
<dbReference type="PANTHER" id="PTHR43792">
    <property type="entry name" value="GNAT FAMILY, PUTATIVE (AFU_ORTHOLOGUE AFUA_3G00765)-RELATED-RELATED"/>
    <property type="match status" value="1"/>
</dbReference>
<dbReference type="RefSeq" id="WP_176350302.1">
    <property type="nucleotide sequence ID" value="NZ_JABWDJ010000002.1"/>
</dbReference>
<keyword evidence="2" id="KW-0808">Transferase</keyword>
<dbReference type="EMBL" id="JABWDJ010000002">
    <property type="protein sequence ID" value="NVB72070.1"/>
    <property type="molecule type" value="Genomic_DNA"/>
</dbReference>